<dbReference type="PATRIC" id="fig|1321819.3.peg.313"/>
<dbReference type="HOGENOM" id="CLU_1871290_0_0_10"/>
<keyword evidence="1" id="KW-0175">Coiled coil</keyword>
<dbReference type="EMBL" id="AWSV01000024">
    <property type="protein sequence ID" value="ERI88769.1"/>
    <property type="molecule type" value="Genomic_DNA"/>
</dbReference>
<evidence type="ECO:0000313" key="3">
    <source>
        <dbReference type="Proteomes" id="UP000016496"/>
    </source>
</evidence>
<protein>
    <submittedName>
        <fullName evidence="2">Uncharacterized protein</fullName>
    </submittedName>
</protein>
<comment type="caution">
    <text evidence="2">The sequence shown here is derived from an EMBL/GenBank/DDBJ whole genome shotgun (WGS) entry which is preliminary data.</text>
</comment>
<dbReference type="Proteomes" id="UP000016496">
    <property type="component" value="Unassembled WGS sequence"/>
</dbReference>
<name>U2CE57_9BACE</name>
<reference evidence="2 3" key="1">
    <citation type="submission" date="2013-08" db="EMBL/GenBank/DDBJ databases">
        <authorList>
            <person name="Weinstock G."/>
            <person name="Sodergren E."/>
            <person name="Wylie T."/>
            <person name="Fulton L."/>
            <person name="Fulton R."/>
            <person name="Fronick C."/>
            <person name="O'Laughlin M."/>
            <person name="Godfrey J."/>
            <person name="Miner T."/>
            <person name="Herter B."/>
            <person name="Appelbaum E."/>
            <person name="Cordes M."/>
            <person name="Lek S."/>
            <person name="Wollam A."/>
            <person name="Pepin K.H."/>
            <person name="Palsikar V.B."/>
            <person name="Mitreva M."/>
            <person name="Wilson R.K."/>
        </authorList>
    </citation>
    <scope>NUCLEOTIDE SEQUENCE [LARGE SCALE GENOMIC DNA]</scope>
    <source>
        <strain evidence="2 3">F0041</strain>
    </source>
</reference>
<evidence type="ECO:0000256" key="1">
    <source>
        <dbReference type="SAM" id="Coils"/>
    </source>
</evidence>
<organism evidence="2 3">
    <name type="scientific">Bacteroides pyogenes F0041</name>
    <dbReference type="NCBI Taxonomy" id="1321819"/>
    <lineage>
        <taxon>Bacteria</taxon>
        <taxon>Pseudomonadati</taxon>
        <taxon>Bacteroidota</taxon>
        <taxon>Bacteroidia</taxon>
        <taxon>Bacteroidales</taxon>
        <taxon>Bacteroidaceae</taxon>
        <taxon>Bacteroides</taxon>
    </lineage>
</organism>
<evidence type="ECO:0000313" key="2">
    <source>
        <dbReference type="EMBL" id="ERI88769.1"/>
    </source>
</evidence>
<dbReference type="AlphaFoldDB" id="U2CE57"/>
<feature type="coiled-coil region" evidence="1">
    <location>
        <begin position="1"/>
        <end position="57"/>
    </location>
</feature>
<accession>U2CE57</accession>
<sequence>MTEKKTELENLLTEKQQEMELNLSDAKTISEKQYEEIKQLKKQIESYQKRLFNNLTEKQRLFYNSEIYRYFMSFKNDTFHHKTPTAQEWECSSACSERVFRATTASSRKKTTSRPTNIGFACLPDFSCLSIRWHGF</sequence>
<gene>
    <name evidence="2" type="ORF">HMPREF1981_00331</name>
</gene>
<proteinExistence type="predicted"/>